<feature type="non-terminal residue" evidence="2">
    <location>
        <position position="1"/>
    </location>
</feature>
<evidence type="ECO:0000313" key="2">
    <source>
        <dbReference type="EMBL" id="CAF4945593.1"/>
    </source>
</evidence>
<dbReference type="EMBL" id="CAJOBR010022236">
    <property type="protein sequence ID" value="CAF4945593.1"/>
    <property type="molecule type" value="Genomic_DNA"/>
</dbReference>
<gene>
    <name evidence="2" type="ORF">QYT958_LOCUS33083</name>
</gene>
<proteinExistence type="predicted"/>
<evidence type="ECO:0000259" key="1">
    <source>
        <dbReference type="PROSITE" id="PS50822"/>
    </source>
</evidence>
<dbReference type="InterPro" id="IPR012337">
    <property type="entry name" value="RNaseH-like_sf"/>
</dbReference>
<name>A0A821XQV2_9BILA</name>
<dbReference type="SMART" id="SM00950">
    <property type="entry name" value="Piwi"/>
    <property type="match status" value="1"/>
</dbReference>
<dbReference type="Gene3D" id="3.30.420.10">
    <property type="entry name" value="Ribonuclease H-like superfamily/Ribonuclease H"/>
    <property type="match status" value="1"/>
</dbReference>
<dbReference type="InterPro" id="IPR036397">
    <property type="entry name" value="RNaseH_sf"/>
</dbReference>
<comment type="caution">
    <text evidence="2">The sequence shown here is derived from an EMBL/GenBank/DDBJ whole genome shotgun (WGS) entry which is preliminary data.</text>
</comment>
<dbReference type="Pfam" id="PF02171">
    <property type="entry name" value="Piwi"/>
    <property type="match status" value="1"/>
</dbReference>
<dbReference type="SUPFAM" id="SSF53098">
    <property type="entry name" value="Ribonuclease H-like"/>
    <property type="match status" value="1"/>
</dbReference>
<organism evidence="2 3">
    <name type="scientific">Rotaria socialis</name>
    <dbReference type="NCBI Taxonomy" id="392032"/>
    <lineage>
        <taxon>Eukaryota</taxon>
        <taxon>Metazoa</taxon>
        <taxon>Spiralia</taxon>
        <taxon>Gnathifera</taxon>
        <taxon>Rotifera</taxon>
        <taxon>Eurotatoria</taxon>
        <taxon>Bdelloidea</taxon>
        <taxon>Philodinida</taxon>
        <taxon>Philodinidae</taxon>
        <taxon>Rotaria</taxon>
    </lineage>
</organism>
<evidence type="ECO:0000313" key="3">
    <source>
        <dbReference type="Proteomes" id="UP000663848"/>
    </source>
</evidence>
<dbReference type="PANTHER" id="PTHR22891">
    <property type="entry name" value="EUKARYOTIC TRANSLATION INITIATION FACTOR 2C"/>
    <property type="match status" value="1"/>
</dbReference>
<sequence length="245" mass="28202">SRYFKEVYQQHRPESARNESREYIVDMKAIMKSLIQQYEQHRGYPPNAIVMYRDGISESEFDTVFEKELTAIREACVELSPVYRPYLTYIVVNKRHHTRFFPTNSDKNVQAGTVVDSHDITNPTTYDFYLNSHHGALGTSRPTHYHVLYDDNKLRPDEVQMLTYALCYTYARCTRSVSIPAPVKYADLLALRGTYYVGNTDDSDTESIVSEPLVAVGEEKDIKNTITSERIVLSGKIANDCPFFL</sequence>
<protein>
    <recommendedName>
        <fullName evidence="1">Piwi domain-containing protein</fullName>
    </recommendedName>
</protein>
<dbReference type="Proteomes" id="UP000663848">
    <property type="component" value="Unassembled WGS sequence"/>
</dbReference>
<feature type="domain" description="Piwi" evidence="1">
    <location>
        <begin position="1"/>
        <end position="190"/>
    </location>
</feature>
<accession>A0A821XQV2</accession>
<dbReference type="GO" id="GO:0003676">
    <property type="term" value="F:nucleic acid binding"/>
    <property type="evidence" value="ECO:0007669"/>
    <property type="project" value="InterPro"/>
</dbReference>
<reference evidence="2" key="1">
    <citation type="submission" date="2021-02" db="EMBL/GenBank/DDBJ databases">
        <authorList>
            <person name="Nowell W R."/>
        </authorList>
    </citation>
    <scope>NUCLEOTIDE SEQUENCE</scope>
</reference>
<dbReference type="InterPro" id="IPR003165">
    <property type="entry name" value="Piwi"/>
</dbReference>
<dbReference type="PROSITE" id="PS50822">
    <property type="entry name" value="PIWI"/>
    <property type="match status" value="1"/>
</dbReference>
<dbReference type="AlphaFoldDB" id="A0A821XQV2"/>